<proteinExistence type="predicted"/>
<dbReference type="PANTHER" id="PTHR33164">
    <property type="entry name" value="TRANSCRIPTIONAL REGULATOR, MARR FAMILY"/>
    <property type="match status" value="1"/>
</dbReference>
<evidence type="ECO:0000313" key="3">
    <source>
        <dbReference type="Proteomes" id="UP000737171"/>
    </source>
</evidence>
<evidence type="ECO:0000259" key="1">
    <source>
        <dbReference type="PROSITE" id="PS50995"/>
    </source>
</evidence>
<dbReference type="PANTHER" id="PTHR33164:SF43">
    <property type="entry name" value="HTH-TYPE TRANSCRIPTIONAL REPRESSOR YETL"/>
    <property type="match status" value="1"/>
</dbReference>
<dbReference type="Gene3D" id="1.10.10.10">
    <property type="entry name" value="Winged helix-like DNA-binding domain superfamily/Winged helix DNA-binding domain"/>
    <property type="match status" value="1"/>
</dbReference>
<dbReference type="InterPro" id="IPR036390">
    <property type="entry name" value="WH_DNA-bd_sf"/>
</dbReference>
<comment type="caution">
    <text evidence="2">The sequence shown here is derived from an EMBL/GenBank/DDBJ whole genome shotgun (WGS) entry which is preliminary data.</text>
</comment>
<dbReference type="SMART" id="SM00347">
    <property type="entry name" value="HTH_MARR"/>
    <property type="match status" value="1"/>
</dbReference>
<keyword evidence="3" id="KW-1185">Reference proteome</keyword>
<evidence type="ECO:0000313" key="2">
    <source>
        <dbReference type="EMBL" id="NRF71274.1"/>
    </source>
</evidence>
<feature type="domain" description="HTH marR-type" evidence="1">
    <location>
        <begin position="1"/>
        <end position="139"/>
    </location>
</feature>
<dbReference type="EMBL" id="JABRWJ010000011">
    <property type="protein sequence ID" value="NRF71274.1"/>
    <property type="molecule type" value="Genomic_DNA"/>
</dbReference>
<dbReference type="InterPro" id="IPR036388">
    <property type="entry name" value="WH-like_DNA-bd_sf"/>
</dbReference>
<sequence length="139" mass="15905">MSARKMSKADFETLANFRYQLRRFLRFSEEVTHENGVRPLQYLLLLQLKGFPGREWATLTELAERLQAKHHGVVALVSRCEAAGWVQRKTSRGDQRSVEVHLTPAGEARVEELARLHRDELQSVKFGFAVPGMTQRGES</sequence>
<dbReference type="SUPFAM" id="SSF46785">
    <property type="entry name" value="Winged helix' DNA-binding domain"/>
    <property type="match status" value="1"/>
</dbReference>
<dbReference type="RefSeq" id="WP_173132134.1">
    <property type="nucleotide sequence ID" value="NZ_JABRWJ010000011.1"/>
</dbReference>
<dbReference type="InterPro" id="IPR000835">
    <property type="entry name" value="HTH_MarR-typ"/>
</dbReference>
<reference evidence="2 3" key="1">
    <citation type="submission" date="2020-05" db="EMBL/GenBank/DDBJ databases">
        <title>Aquincola sp. isolate from soil.</title>
        <authorList>
            <person name="Han J."/>
            <person name="Kim D.-U."/>
        </authorList>
    </citation>
    <scope>NUCLEOTIDE SEQUENCE [LARGE SCALE GENOMIC DNA]</scope>
    <source>
        <strain evidence="2 3">S2</strain>
    </source>
</reference>
<dbReference type="Proteomes" id="UP000737171">
    <property type="component" value="Unassembled WGS sequence"/>
</dbReference>
<protein>
    <submittedName>
        <fullName evidence="2">MarR family transcriptional regulator</fullName>
    </submittedName>
</protein>
<dbReference type="Pfam" id="PF12802">
    <property type="entry name" value="MarR_2"/>
    <property type="match status" value="1"/>
</dbReference>
<gene>
    <name evidence="2" type="ORF">HLB44_30215</name>
</gene>
<dbReference type="InterPro" id="IPR039422">
    <property type="entry name" value="MarR/SlyA-like"/>
</dbReference>
<dbReference type="PROSITE" id="PS50995">
    <property type="entry name" value="HTH_MARR_2"/>
    <property type="match status" value="1"/>
</dbReference>
<organism evidence="2 3">
    <name type="scientific">Pseudaquabacterium terrae</name>
    <dbReference type="NCBI Taxonomy" id="2732868"/>
    <lineage>
        <taxon>Bacteria</taxon>
        <taxon>Pseudomonadati</taxon>
        <taxon>Pseudomonadota</taxon>
        <taxon>Betaproteobacteria</taxon>
        <taxon>Burkholderiales</taxon>
        <taxon>Sphaerotilaceae</taxon>
        <taxon>Pseudaquabacterium</taxon>
    </lineage>
</organism>
<accession>A0ABX2ES59</accession>
<name>A0ABX2ES59_9BURK</name>